<dbReference type="STRING" id="491915.Aflv_0204"/>
<keyword evidence="2" id="KW-0378">Hydrolase</keyword>
<dbReference type="Pfam" id="PF00814">
    <property type="entry name" value="TsaD"/>
    <property type="match status" value="1"/>
</dbReference>
<proteinExistence type="predicted"/>
<dbReference type="GO" id="GO:0008233">
    <property type="term" value="F:peptidase activity"/>
    <property type="evidence" value="ECO:0007669"/>
    <property type="project" value="UniProtKB-KW"/>
</dbReference>
<dbReference type="NCBIfam" id="TIGR03725">
    <property type="entry name" value="T6A_YeaZ"/>
    <property type="match status" value="1"/>
</dbReference>
<dbReference type="InterPro" id="IPR000905">
    <property type="entry name" value="Gcp-like_dom"/>
</dbReference>
<dbReference type="PANTHER" id="PTHR11735">
    <property type="entry name" value="TRNA N6-ADENOSINE THREONYLCARBAMOYLTRANSFERASE"/>
    <property type="match status" value="1"/>
</dbReference>
<accession>B7GFQ2</accession>
<name>B7GFQ2_ANOFW</name>
<organism evidence="2 3">
    <name type="scientific">Anoxybacillus flavithermus (strain DSM 21510 / WK1)</name>
    <dbReference type="NCBI Taxonomy" id="491915"/>
    <lineage>
        <taxon>Bacteria</taxon>
        <taxon>Bacillati</taxon>
        <taxon>Bacillota</taxon>
        <taxon>Bacilli</taxon>
        <taxon>Bacillales</taxon>
        <taxon>Anoxybacillaceae</taxon>
        <taxon>Anoxybacillus</taxon>
    </lineage>
</organism>
<dbReference type="eggNOG" id="COG1214">
    <property type="taxonomic scope" value="Bacteria"/>
</dbReference>
<dbReference type="GO" id="GO:0006508">
    <property type="term" value="P:proteolysis"/>
    <property type="evidence" value="ECO:0007669"/>
    <property type="project" value="UniProtKB-KW"/>
</dbReference>
<dbReference type="InterPro" id="IPR022496">
    <property type="entry name" value="T6A_TsaB"/>
</dbReference>
<evidence type="ECO:0000259" key="1">
    <source>
        <dbReference type="Pfam" id="PF00814"/>
    </source>
</evidence>
<evidence type="ECO:0000313" key="2">
    <source>
        <dbReference type="EMBL" id="ACJ32588.1"/>
    </source>
</evidence>
<dbReference type="AlphaFoldDB" id="B7GFQ2"/>
<dbReference type="KEGG" id="afl:Aflv_0204"/>
<dbReference type="InterPro" id="IPR043129">
    <property type="entry name" value="ATPase_NBD"/>
</dbReference>
<dbReference type="GO" id="GO:0005829">
    <property type="term" value="C:cytosol"/>
    <property type="evidence" value="ECO:0007669"/>
    <property type="project" value="TreeGrafter"/>
</dbReference>
<gene>
    <name evidence="2" type="ordered locus">Aflv_0204</name>
</gene>
<feature type="domain" description="Gcp-like" evidence="1">
    <location>
        <begin position="38"/>
        <end position="230"/>
    </location>
</feature>
<dbReference type="GO" id="GO:0002949">
    <property type="term" value="P:tRNA threonylcarbamoyladenosine modification"/>
    <property type="evidence" value="ECO:0007669"/>
    <property type="project" value="InterPro"/>
</dbReference>
<dbReference type="PANTHER" id="PTHR11735:SF11">
    <property type="entry name" value="TRNA THREONYLCARBAMOYLADENOSINE BIOSYNTHESIS PROTEIN TSAB"/>
    <property type="match status" value="1"/>
</dbReference>
<dbReference type="EMBL" id="CP000922">
    <property type="protein sequence ID" value="ACJ32588.1"/>
    <property type="molecule type" value="Genomic_DNA"/>
</dbReference>
<reference evidence="2 3" key="1">
    <citation type="journal article" date="2008" name="Genome Biol.">
        <title>Encapsulated in silica: genome, proteome and physiology of the thermophilic bacterium Anoxybacillus flavithermus WK1.</title>
        <authorList>
            <person name="Saw J.H."/>
            <person name="Mountain B.W."/>
            <person name="Feng L."/>
            <person name="Omelchenko M.V."/>
            <person name="Hou S."/>
            <person name="Saito J.A."/>
            <person name="Stott M.B."/>
            <person name="Li D."/>
            <person name="Zhao G."/>
            <person name="Wu J."/>
            <person name="Galperin M.Y."/>
            <person name="Koonin E.V."/>
            <person name="Makarova K.S."/>
            <person name="Wolf Y.I."/>
            <person name="Rigden D.J."/>
            <person name="Dunfield P.F."/>
            <person name="Wang L."/>
            <person name="Alam M."/>
        </authorList>
    </citation>
    <scope>NUCLEOTIDE SEQUENCE [LARGE SCALE GENOMIC DNA]</scope>
    <source>
        <strain evidence="3">DSM 21510 / WK1</strain>
    </source>
</reference>
<dbReference type="Gene3D" id="3.30.420.40">
    <property type="match status" value="2"/>
</dbReference>
<dbReference type="CDD" id="cd24032">
    <property type="entry name" value="ASKHA_NBD_TsaB"/>
    <property type="match status" value="1"/>
</dbReference>
<dbReference type="HOGENOM" id="CLU_064886_0_1_9"/>
<dbReference type="SUPFAM" id="SSF53067">
    <property type="entry name" value="Actin-like ATPase domain"/>
    <property type="match status" value="2"/>
</dbReference>
<evidence type="ECO:0000313" key="3">
    <source>
        <dbReference type="Proteomes" id="UP000000742"/>
    </source>
</evidence>
<protein>
    <submittedName>
        <fullName evidence="2">Glycoprotease family enzyme</fullName>
    </submittedName>
</protein>
<keyword evidence="2" id="KW-0645">Protease</keyword>
<dbReference type="Proteomes" id="UP000000742">
    <property type="component" value="Chromosome"/>
</dbReference>
<sequence>MRRFLTMKVLAIDTSTFVMGVAVVDGQIVKGEMITNLKKNHSIRVMPAIESLLQQCDMNPQDLDRIVVAKGPGSYTGVRIGVTIAKTLAWTLNIPLVGISSLEVMAANAKYFGGLIVPLMDARRGQIYTGLYKVEGDHVQSIVADQVILATDWANELKAYDQSILLVGNDSVLHEATFVEVLGRSVQVASATLHNPRPSELAWLGMNREPEDVHTFVPNYIRLAEAEANWLARQQERTEC</sequence>